<gene>
    <name evidence="2" type="ORF">AK812_SmicGene48124</name>
</gene>
<dbReference type="EMBL" id="LSRX01007127">
    <property type="protein sequence ID" value="OLP72632.1"/>
    <property type="molecule type" value="Genomic_DNA"/>
</dbReference>
<feature type="non-terminal residue" evidence="2">
    <location>
        <position position="71"/>
    </location>
</feature>
<dbReference type="Proteomes" id="UP000186817">
    <property type="component" value="Unassembled WGS sequence"/>
</dbReference>
<dbReference type="OrthoDB" id="444684at2759"/>
<reference evidence="2 3" key="1">
    <citation type="submission" date="2016-02" db="EMBL/GenBank/DDBJ databases">
        <title>Genome analysis of coral dinoflagellate symbionts highlights evolutionary adaptations to a symbiotic lifestyle.</title>
        <authorList>
            <person name="Aranda M."/>
            <person name="Li Y."/>
            <person name="Liew Y.J."/>
            <person name="Baumgarten S."/>
            <person name="Simakov O."/>
            <person name="Wilson M."/>
            <person name="Piel J."/>
            <person name="Ashoor H."/>
            <person name="Bougouffa S."/>
            <person name="Bajic V.B."/>
            <person name="Ryu T."/>
            <person name="Ravasi T."/>
            <person name="Bayer T."/>
            <person name="Micklem G."/>
            <person name="Kim H."/>
            <person name="Bhak J."/>
            <person name="Lajeunesse T.C."/>
            <person name="Voolstra C.R."/>
        </authorList>
    </citation>
    <scope>NUCLEOTIDE SEQUENCE [LARGE SCALE GENOMIC DNA]</scope>
    <source>
        <strain evidence="2 3">CCMP2467</strain>
    </source>
</reference>
<sequence>MIDDVQLDACIRTLFALKAFVAIVLLAYWLDPKPPFCGETFDVIELYAGRARLAVLMILSGSLEGAIAVLG</sequence>
<dbReference type="AlphaFoldDB" id="A0A1Q9BQA8"/>
<keyword evidence="1" id="KW-1133">Transmembrane helix</keyword>
<proteinExistence type="predicted"/>
<evidence type="ECO:0000313" key="3">
    <source>
        <dbReference type="Proteomes" id="UP000186817"/>
    </source>
</evidence>
<protein>
    <submittedName>
        <fullName evidence="2">Uncharacterized protein</fullName>
    </submittedName>
</protein>
<evidence type="ECO:0000313" key="2">
    <source>
        <dbReference type="EMBL" id="OLP72632.1"/>
    </source>
</evidence>
<keyword evidence="1" id="KW-0812">Transmembrane</keyword>
<keyword evidence="1" id="KW-0472">Membrane</keyword>
<accession>A0A1Q9BQA8</accession>
<evidence type="ECO:0000256" key="1">
    <source>
        <dbReference type="SAM" id="Phobius"/>
    </source>
</evidence>
<keyword evidence="3" id="KW-1185">Reference proteome</keyword>
<feature type="transmembrane region" description="Helical" evidence="1">
    <location>
        <begin position="9"/>
        <end position="30"/>
    </location>
</feature>
<comment type="caution">
    <text evidence="2">The sequence shown here is derived from an EMBL/GenBank/DDBJ whole genome shotgun (WGS) entry which is preliminary data.</text>
</comment>
<name>A0A1Q9BQA8_SYMMI</name>
<organism evidence="2 3">
    <name type="scientific">Symbiodinium microadriaticum</name>
    <name type="common">Dinoflagellate</name>
    <name type="synonym">Zooxanthella microadriatica</name>
    <dbReference type="NCBI Taxonomy" id="2951"/>
    <lineage>
        <taxon>Eukaryota</taxon>
        <taxon>Sar</taxon>
        <taxon>Alveolata</taxon>
        <taxon>Dinophyceae</taxon>
        <taxon>Suessiales</taxon>
        <taxon>Symbiodiniaceae</taxon>
        <taxon>Symbiodinium</taxon>
    </lineage>
</organism>